<dbReference type="PROSITE" id="PS51257">
    <property type="entry name" value="PROKAR_LIPOPROTEIN"/>
    <property type="match status" value="1"/>
</dbReference>
<reference evidence="3 4" key="1">
    <citation type="journal article" date="2016" name="Genome Announc.">
        <title>Draft Genome Sequence of Criibacterium bergeronii gen. nov., sp. nov., Strain CCRI-22567T, Isolated from a Vaginal Sample from a Woman with Bacterial Vaginosis.</title>
        <authorList>
            <person name="Maheux A.F."/>
            <person name="Berube E."/>
            <person name="Boudreau D.K."/>
            <person name="Raymond F."/>
            <person name="Corbeil J."/>
            <person name="Roy P.H."/>
            <person name="Boissinot M."/>
            <person name="Omar R.F."/>
        </authorList>
    </citation>
    <scope>NUCLEOTIDE SEQUENCE [LARGE SCALE GENOMIC DNA]</scope>
    <source>
        <strain evidence="3 4">CCRI-22567</strain>
    </source>
</reference>
<keyword evidence="1" id="KW-0732">Signal</keyword>
<gene>
    <name evidence="3" type="ORF">BBG48_003175</name>
</gene>
<comment type="caution">
    <text evidence="3">The sequence shown here is derived from an EMBL/GenBank/DDBJ whole genome shotgun (WGS) entry which is preliminary data.</text>
</comment>
<dbReference type="AlphaFoldDB" id="A0A371IMX5"/>
<evidence type="ECO:0000313" key="4">
    <source>
        <dbReference type="Proteomes" id="UP000093352"/>
    </source>
</evidence>
<organism evidence="3 4">
    <name type="scientific">Criibacterium bergeronii</name>
    <dbReference type="NCBI Taxonomy" id="1871336"/>
    <lineage>
        <taxon>Bacteria</taxon>
        <taxon>Bacillati</taxon>
        <taxon>Bacillota</taxon>
        <taxon>Clostridia</taxon>
        <taxon>Peptostreptococcales</taxon>
        <taxon>Filifactoraceae</taxon>
        <taxon>Criibacterium</taxon>
    </lineage>
</organism>
<dbReference type="SMART" id="SM00450">
    <property type="entry name" value="RHOD"/>
    <property type="match status" value="1"/>
</dbReference>
<dbReference type="Proteomes" id="UP000093352">
    <property type="component" value="Unassembled WGS sequence"/>
</dbReference>
<protein>
    <submittedName>
        <fullName evidence="3">Rhodanese-like domain-containing protein</fullName>
    </submittedName>
</protein>
<dbReference type="PROSITE" id="PS50206">
    <property type="entry name" value="RHODANESE_3"/>
    <property type="match status" value="1"/>
</dbReference>
<proteinExistence type="predicted"/>
<evidence type="ECO:0000259" key="2">
    <source>
        <dbReference type="PROSITE" id="PS50206"/>
    </source>
</evidence>
<keyword evidence="4" id="KW-1185">Reference proteome</keyword>
<dbReference type="PANTHER" id="PTHR43031">
    <property type="entry name" value="FAD-DEPENDENT OXIDOREDUCTASE"/>
    <property type="match status" value="1"/>
</dbReference>
<dbReference type="CDD" id="cd00158">
    <property type="entry name" value="RHOD"/>
    <property type="match status" value="1"/>
</dbReference>
<dbReference type="Pfam" id="PF00581">
    <property type="entry name" value="Rhodanese"/>
    <property type="match status" value="1"/>
</dbReference>
<dbReference type="InterPro" id="IPR036873">
    <property type="entry name" value="Rhodanese-like_dom_sf"/>
</dbReference>
<dbReference type="STRING" id="1871336.BBG48_03010"/>
<dbReference type="RefSeq" id="WP_068912679.1">
    <property type="nucleotide sequence ID" value="NZ_MBEW02000004.1"/>
</dbReference>
<evidence type="ECO:0000256" key="1">
    <source>
        <dbReference type="SAM" id="SignalP"/>
    </source>
</evidence>
<evidence type="ECO:0000313" key="3">
    <source>
        <dbReference type="EMBL" id="RDY21843.1"/>
    </source>
</evidence>
<feature type="domain" description="Rhodanese" evidence="2">
    <location>
        <begin position="36"/>
        <end position="123"/>
    </location>
</feature>
<feature type="chain" id="PRO_5039384259" evidence="1">
    <location>
        <begin position="21"/>
        <end position="124"/>
    </location>
</feature>
<dbReference type="InterPro" id="IPR050229">
    <property type="entry name" value="GlpE_sulfurtransferase"/>
</dbReference>
<accession>A0A371IMX5</accession>
<dbReference type="Gene3D" id="3.40.250.10">
    <property type="entry name" value="Rhodanese-like domain"/>
    <property type="match status" value="1"/>
</dbReference>
<dbReference type="EMBL" id="MBEW02000004">
    <property type="protein sequence ID" value="RDY21843.1"/>
    <property type="molecule type" value="Genomic_DNA"/>
</dbReference>
<dbReference type="InterPro" id="IPR001763">
    <property type="entry name" value="Rhodanese-like_dom"/>
</dbReference>
<name>A0A371IMX5_9FIRM</name>
<feature type="signal peptide" evidence="1">
    <location>
        <begin position="1"/>
        <end position="20"/>
    </location>
</feature>
<sequence>MKKLLLFLMSLMLVMTGCTKSDNTITFSDAKKMLDKNAMVVLVDVRSPEEFNKGHLSGAINVPVKNISFINENYEKDDEIVVYCKTGARASNAVDGLNKFGFKYVYNAGGLSDYNDEFGELVIR</sequence>
<dbReference type="SUPFAM" id="SSF52821">
    <property type="entry name" value="Rhodanese/Cell cycle control phosphatase"/>
    <property type="match status" value="1"/>
</dbReference>
<dbReference type="PANTHER" id="PTHR43031:SF16">
    <property type="entry name" value="OXIDOREDUCTASE"/>
    <property type="match status" value="1"/>
</dbReference>